<accession>C0CIL5</accession>
<dbReference type="EMBL" id="ACBZ01000024">
    <property type="protein sequence ID" value="EEG50398.1"/>
    <property type="molecule type" value="Genomic_DNA"/>
</dbReference>
<reference evidence="1 2" key="1">
    <citation type="submission" date="2009-01" db="EMBL/GenBank/DDBJ databases">
        <authorList>
            <person name="Fulton L."/>
            <person name="Clifton S."/>
            <person name="Fulton B."/>
            <person name="Xu J."/>
            <person name="Minx P."/>
            <person name="Pepin K.H."/>
            <person name="Johnson M."/>
            <person name="Bhonagiri V."/>
            <person name="Nash W.E."/>
            <person name="Mardis E.R."/>
            <person name="Wilson R.K."/>
        </authorList>
    </citation>
    <scope>NUCLEOTIDE SEQUENCE [LARGE SCALE GENOMIC DNA]</scope>
    <source>
        <strain evidence="2">DSM 10507 / JCM 14656 / S5a33</strain>
    </source>
</reference>
<organism evidence="1 2">
    <name type="scientific">Blautia hydrogenotrophica (strain DSM 10507 / JCM 14656 / S5a33)</name>
    <name type="common">Ruminococcus hydrogenotrophicus</name>
    <dbReference type="NCBI Taxonomy" id="476272"/>
    <lineage>
        <taxon>Bacteria</taxon>
        <taxon>Bacillati</taxon>
        <taxon>Bacillota</taxon>
        <taxon>Clostridia</taxon>
        <taxon>Lachnospirales</taxon>
        <taxon>Lachnospiraceae</taxon>
        <taxon>Blautia</taxon>
    </lineage>
</organism>
<gene>
    <name evidence="1" type="ORF">RUMHYD_00679</name>
</gene>
<comment type="caution">
    <text evidence="1">The sequence shown here is derived from an EMBL/GenBank/DDBJ whole genome shotgun (WGS) entry which is preliminary data.</text>
</comment>
<evidence type="ECO:0000313" key="1">
    <source>
        <dbReference type="EMBL" id="EEG50398.1"/>
    </source>
</evidence>
<name>C0CIL5_BLAHS</name>
<dbReference type="AlphaFoldDB" id="C0CIL5"/>
<dbReference type="HOGENOM" id="CLU_3305556_0_0_9"/>
<reference evidence="1 2" key="2">
    <citation type="submission" date="2009-02" db="EMBL/GenBank/DDBJ databases">
        <title>Draft genome sequence of Blautia hydrogenotrophica DSM 10507 (Ruminococcus hydrogenotrophicus DSM 10507).</title>
        <authorList>
            <person name="Sudarsanam P."/>
            <person name="Ley R."/>
            <person name="Guruge J."/>
            <person name="Turnbaugh P.J."/>
            <person name="Mahowald M."/>
            <person name="Liep D."/>
            <person name="Gordon J."/>
        </authorList>
    </citation>
    <scope>NUCLEOTIDE SEQUENCE [LARGE SCALE GENOMIC DNA]</scope>
    <source>
        <strain evidence="2">DSM 10507 / JCM 14656 / S5a33</strain>
    </source>
</reference>
<dbReference type="Proteomes" id="UP000003100">
    <property type="component" value="Unassembled WGS sequence"/>
</dbReference>
<sequence length="39" mass="4310">MTALPIFFVKGCSPQNSVAAARKVGCAPQRLRQCQWQAF</sequence>
<protein>
    <submittedName>
        <fullName evidence="1">Uncharacterized protein</fullName>
    </submittedName>
</protein>
<evidence type="ECO:0000313" key="2">
    <source>
        <dbReference type="Proteomes" id="UP000003100"/>
    </source>
</evidence>
<keyword evidence="2" id="KW-1185">Reference proteome</keyword>
<proteinExistence type="predicted"/>